<proteinExistence type="predicted"/>
<protein>
    <submittedName>
        <fullName evidence="1">Uncharacterized protein</fullName>
    </submittedName>
</protein>
<gene>
    <name evidence="1" type="ORF">BRAN1462_LOCUS13694</name>
</gene>
<sequence length="180" mass="19232">MDARFQAKVTGIANVVKGSEAADHLKANLPPQMHPTEVGDFLSFTTTHFEAERLVAWYGGKNMGSVNQWLYLSSNGKVVKQGQRVKSEADIPATRMAYVNEKGSVIPVSFPVGVEAGMTGTVHVVYAFDNVPTSGSAIITFDLPSAMTKSGGSGFTTGPLIVPPQEFAKLEVLNETRQSA</sequence>
<evidence type="ECO:0000313" key="1">
    <source>
        <dbReference type="EMBL" id="CAD9534556.1"/>
    </source>
</evidence>
<dbReference type="AlphaFoldDB" id="A0A7S2J0N8"/>
<organism evidence="1">
    <name type="scientific">Zooxanthella nutricula</name>
    <dbReference type="NCBI Taxonomy" id="1333877"/>
    <lineage>
        <taxon>Eukaryota</taxon>
        <taxon>Sar</taxon>
        <taxon>Alveolata</taxon>
        <taxon>Dinophyceae</taxon>
        <taxon>Peridiniales</taxon>
        <taxon>Peridiniales incertae sedis</taxon>
        <taxon>Zooxanthella</taxon>
    </lineage>
</organism>
<dbReference type="EMBL" id="HBGW01021657">
    <property type="protein sequence ID" value="CAD9534556.1"/>
    <property type="molecule type" value="Transcribed_RNA"/>
</dbReference>
<accession>A0A7S2J0N8</accession>
<name>A0A7S2J0N8_9DINO</name>
<reference evidence="1" key="1">
    <citation type="submission" date="2021-01" db="EMBL/GenBank/DDBJ databases">
        <authorList>
            <person name="Corre E."/>
            <person name="Pelletier E."/>
            <person name="Niang G."/>
            <person name="Scheremetjew M."/>
            <person name="Finn R."/>
            <person name="Kale V."/>
            <person name="Holt S."/>
            <person name="Cochrane G."/>
            <person name="Meng A."/>
            <person name="Brown T."/>
            <person name="Cohen L."/>
        </authorList>
    </citation>
    <scope>NUCLEOTIDE SEQUENCE</scope>
    <source>
        <strain evidence="1">RCC3387</strain>
    </source>
</reference>